<keyword evidence="2" id="KW-1185">Reference proteome</keyword>
<dbReference type="RefSeq" id="WP_042408137.1">
    <property type="nucleotide sequence ID" value="NZ_BAWO01000015.1"/>
</dbReference>
<proteinExistence type="predicted"/>
<dbReference type="OrthoDB" id="9944047at2"/>
<evidence type="ECO:0000313" key="1">
    <source>
        <dbReference type="EMBL" id="GAJ39275.1"/>
    </source>
</evidence>
<comment type="caution">
    <text evidence="1">The sequence shown here is derived from an EMBL/GenBank/DDBJ whole genome shotgun (WGS) entry which is preliminary data.</text>
</comment>
<evidence type="ECO:0000313" key="2">
    <source>
        <dbReference type="Proteomes" id="UP000023561"/>
    </source>
</evidence>
<sequence length="67" mass="7857">MKFSLGDKIRVKHINYDHKMRVQQPMPSIIGMKGIVDKMSVMEENAYYIKLENGKLALLYEDEIELI</sequence>
<dbReference type="AlphaFoldDB" id="A0A023DD90"/>
<accession>A0A023DD90</accession>
<reference evidence="1 2" key="1">
    <citation type="submission" date="2014-04" db="EMBL/GenBank/DDBJ databases">
        <title>Whole genome shotgun sequence of Geobacillus caldoxylosilyticus NBRC 107762.</title>
        <authorList>
            <person name="Hosoyama A."/>
            <person name="Hosoyama Y."/>
            <person name="Katano-Makiyama Y."/>
            <person name="Tsuchikane K."/>
            <person name="Ohji S."/>
            <person name="Ichikawa N."/>
            <person name="Yamazoe A."/>
            <person name="Fujita N."/>
        </authorList>
    </citation>
    <scope>NUCLEOTIDE SEQUENCE [LARGE SCALE GENOMIC DNA]</scope>
    <source>
        <strain evidence="1 2">NBRC 107762</strain>
    </source>
</reference>
<dbReference type="EMBL" id="BAWO01000015">
    <property type="protein sequence ID" value="GAJ39275.1"/>
    <property type="molecule type" value="Genomic_DNA"/>
</dbReference>
<organism evidence="1 2">
    <name type="scientific">Parageobacillus caldoxylosilyticus NBRC 107762</name>
    <dbReference type="NCBI Taxonomy" id="1220594"/>
    <lineage>
        <taxon>Bacteria</taxon>
        <taxon>Bacillati</taxon>
        <taxon>Bacillota</taxon>
        <taxon>Bacilli</taxon>
        <taxon>Bacillales</taxon>
        <taxon>Anoxybacillaceae</taxon>
        <taxon>Saccharococcus</taxon>
    </lineage>
</organism>
<evidence type="ECO:0008006" key="3">
    <source>
        <dbReference type="Google" id="ProtNLM"/>
    </source>
</evidence>
<gene>
    <name evidence="1" type="ORF">GCA01S_015_00010</name>
</gene>
<dbReference type="Proteomes" id="UP000023561">
    <property type="component" value="Unassembled WGS sequence"/>
</dbReference>
<protein>
    <recommendedName>
        <fullName evidence="3">DUF2187 domain-containing protein</fullName>
    </recommendedName>
</protein>
<name>A0A023DD90_9BACL</name>